<proteinExistence type="predicted"/>
<accession>A0ABY8VDC0</accession>
<dbReference type="SUPFAM" id="SSF53822">
    <property type="entry name" value="Periplasmic binding protein-like I"/>
    <property type="match status" value="1"/>
</dbReference>
<keyword evidence="3" id="KW-0804">Transcription</keyword>
<organism evidence="5 6">
    <name type="scientific">Corynebacterium breve</name>
    <dbReference type="NCBI Taxonomy" id="3049799"/>
    <lineage>
        <taxon>Bacteria</taxon>
        <taxon>Bacillati</taxon>
        <taxon>Actinomycetota</taxon>
        <taxon>Actinomycetes</taxon>
        <taxon>Mycobacteriales</taxon>
        <taxon>Corynebacteriaceae</taxon>
        <taxon>Corynebacterium</taxon>
    </lineage>
</organism>
<dbReference type="CDD" id="cd06279">
    <property type="entry name" value="PBP1_LacI-like"/>
    <property type="match status" value="1"/>
</dbReference>
<protein>
    <submittedName>
        <fullName evidence="5">LacI family DNA-binding transcriptional regulator</fullName>
    </submittedName>
</protein>
<dbReference type="Pfam" id="PF13377">
    <property type="entry name" value="Peripla_BP_3"/>
    <property type="match status" value="1"/>
</dbReference>
<name>A0ABY8VDC0_9CORY</name>
<dbReference type="SMART" id="SM00354">
    <property type="entry name" value="HTH_LACI"/>
    <property type="match status" value="1"/>
</dbReference>
<evidence type="ECO:0000256" key="2">
    <source>
        <dbReference type="ARBA" id="ARBA00023125"/>
    </source>
</evidence>
<dbReference type="PANTHER" id="PTHR30146">
    <property type="entry name" value="LACI-RELATED TRANSCRIPTIONAL REPRESSOR"/>
    <property type="match status" value="1"/>
</dbReference>
<evidence type="ECO:0000256" key="3">
    <source>
        <dbReference type="ARBA" id="ARBA00023163"/>
    </source>
</evidence>
<dbReference type="RefSeq" id="WP_284824355.1">
    <property type="nucleotide sequence ID" value="NZ_CP126969.1"/>
</dbReference>
<feature type="domain" description="HTH lacI-type" evidence="4">
    <location>
        <begin position="10"/>
        <end position="64"/>
    </location>
</feature>
<dbReference type="InterPro" id="IPR046335">
    <property type="entry name" value="LacI/GalR-like_sensor"/>
</dbReference>
<gene>
    <name evidence="5" type="ORF">QP027_09520</name>
</gene>
<dbReference type="EMBL" id="CP126969">
    <property type="protein sequence ID" value="WIM67332.1"/>
    <property type="molecule type" value="Genomic_DNA"/>
</dbReference>
<evidence type="ECO:0000259" key="4">
    <source>
        <dbReference type="PROSITE" id="PS50932"/>
    </source>
</evidence>
<dbReference type="Gene3D" id="1.10.260.40">
    <property type="entry name" value="lambda repressor-like DNA-binding domains"/>
    <property type="match status" value="1"/>
</dbReference>
<dbReference type="PROSITE" id="PS50932">
    <property type="entry name" value="HTH_LACI_2"/>
    <property type="match status" value="1"/>
</dbReference>
<dbReference type="Gene3D" id="3.40.50.2300">
    <property type="match status" value="2"/>
</dbReference>
<keyword evidence="2 5" id="KW-0238">DNA-binding</keyword>
<evidence type="ECO:0000313" key="6">
    <source>
        <dbReference type="Proteomes" id="UP001225598"/>
    </source>
</evidence>
<sequence>MPPRPVKRGTLASIAADLGISRTTVSNAYNHPDQLSPELREKILAAAAARGYSGPDPMARSLRTRRVGSFGVLLTEQLSFAFEDLASIEFLAGLAASSFGKRNSMTLVPVGPHDEDSTQTVQQAVVDGFVVYSVAADDRHLAAARARQLPIVIVDQPYDIFDLPYVGIDDRVAIQPAAQALIDAGHRRVGILTKRIHQERMDGPVTAEQIETAELHVQRARVQGAIEAFEAAGITEVPVISRHFNDHAAAVDAAREMLECHPEVTAILCTTDSMAFGVLDYCAAQGIDVPGQLSVTGFDGVELAHVRGLTTVNQPNRRKGAMVGKILEELVDAYVNDHAPADPTPRVVIPTTFTPGQTVAAPRNSALA</sequence>
<dbReference type="GO" id="GO:0003677">
    <property type="term" value="F:DNA binding"/>
    <property type="evidence" value="ECO:0007669"/>
    <property type="project" value="UniProtKB-KW"/>
</dbReference>
<dbReference type="InterPro" id="IPR010982">
    <property type="entry name" value="Lambda_DNA-bd_dom_sf"/>
</dbReference>
<keyword evidence="6" id="KW-1185">Reference proteome</keyword>
<keyword evidence="1" id="KW-0805">Transcription regulation</keyword>
<evidence type="ECO:0000313" key="5">
    <source>
        <dbReference type="EMBL" id="WIM67332.1"/>
    </source>
</evidence>
<reference evidence="5 6" key="1">
    <citation type="submission" date="2023-05" db="EMBL/GenBank/DDBJ databases">
        <title>Corynebacterium suedekumii sp. nov. and Corynebacterium breve sp. nov. isolated from raw cow's milk.</title>
        <authorList>
            <person name="Baer M.K."/>
            <person name="Mehl L."/>
            <person name="Hellmuth R."/>
            <person name="Marke G."/>
            <person name="Lipski A."/>
        </authorList>
    </citation>
    <scope>NUCLEOTIDE SEQUENCE [LARGE SCALE GENOMIC DNA]</scope>
    <source>
        <strain evidence="5 6">R4</strain>
    </source>
</reference>
<dbReference type="InterPro" id="IPR000843">
    <property type="entry name" value="HTH_LacI"/>
</dbReference>
<dbReference type="PANTHER" id="PTHR30146:SF138">
    <property type="entry name" value="TRANSCRIPTIONAL REGULATORY PROTEIN"/>
    <property type="match status" value="1"/>
</dbReference>
<dbReference type="CDD" id="cd01392">
    <property type="entry name" value="HTH_LacI"/>
    <property type="match status" value="1"/>
</dbReference>
<dbReference type="SUPFAM" id="SSF47413">
    <property type="entry name" value="lambda repressor-like DNA-binding domains"/>
    <property type="match status" value="1"/>
</dbReference>
<evidence type="ECO:0000256" key="1">
    <source>
        <dbReference type="ARBA" id="ARBA00023015"/>
    </source>
</evidence>
<dbReference type="InterPro" id="IPR028082">
    <property type="entry name" value="Peripla_BP_I"/>
</dbReference>
<dbReference type="Proteomes" id="UP001225598">
    <property type="component" value="Chromosome"/>
</dbReference>